<dbReference type="PANTHER" id="PTHR12209">
    <property type="entry name" value="NON-SPECIFIC SERINE/THREONINE PROTEIN KINASE"/>
    <property type="match status" value="1"/>
</dbReference>
<reference evidence="12" key="1">
    <citation type="journal article" date="2020" name="mSystems">
        <title>Genome- and Community-Level Interaction Insights into Carbon Utilization and Element Cycling Functions of Hydrothermarchaeota in Hydrothermal Sediment.</title>
        <authorList>
            <person name="Zhou Z."/>
            <person name="Liu Y."/>
            <person name="Xu W."/>
            <person name="Pan J."/>
            <person name="Luo Z.H."/>
            <person name="Li M."/>
        </authorList>
    </citation>
    <scope>NUCLEOTIDE SEQUENCE [LARGE SCALE GENOMIC DNA]</scope>
    <source>
        <strain evidence="12">SpSt-1056</strain>
    </source>
</reference>
<dbReference type="Gene3D" id="1.10.510.10">
    <property type="entry name" value="Transferase(Phosphotransferase) domain 1"/>
    <property type="match status" value="1"/>
</dbReference>
<evidence type="ECO:0000256" key="9">
    <source>
        <dbReference type="ARBA" id="ARBA00047899"/>
    </source>
</evidence>
<dbReference type="InterPro" id="IPR022495">
    <property type="entry name" value="Bud32"/>
</dbReference>
<evidence type="ECO:0000256" key="8">
    <source>
        <dbReference type="ARBA" id="ARBA00022840"/>
    </source>
</evidence>
<dbReference type="InterPro" id="IPR011009">
    <property type="entry name" value="Kinase-like_dom_sf"/>
</dbReference>
<dbReference type="EMBL" id="DRWN01000013">
    <property type="protein sequence ID" value="HHK67800.1"/>
    <property type="molecule type" value="Genomic_DNA"/>
</dbReference>
<evidence type="ECO:0000256" key="1">
    <source>
        <dbReference type="ARBA" id="ARBA00010630"/>
    </source>
</evidence>
<dbReference type="Pfam" id="PF01163">
    <property type="entry name" value="RIO1"/>
    <property type="match status" value="1"/>
</dbReference>
<dbReference type="GO" id="GO:0004674">
    <property type="term" value="F:protein serine/threonine kinase activity"/>
    <property type="evidence" value="ECO:0007669"/>
    <property type="project" value="UniProtKB-KW"/>
</dbReference>
<name>A0A7C5LB50_CALS0</name>
<evidence type="ECO:0000256" key="3">
    <source>
        <dbReference type="ARBA" id="ARBA00022527"/>
    </source>
</evidence>
<dbReference type="PANTHER" id="PTHR12209:SF0">
    <property type="entry name" value="EKC_KEOPS COMPLEX SUBUNIT TP53RK"/>
    <property type="match status" value="1"/>
</dbReference>
<comment type="caution">
    <text evidence="12">The sequence shown here is derived from an EMBL/GenBank/DDBJ whole genome shotgun (WGS) entry which is preliminary data.</text>
</comment>
<dbReference type="GO" id="GO:0005524">
    <property type="term" value="F:ATP binding"/>
    <property type="evidence" value="ECO:0007669"/>
    <property type="project" value="UniProtKB-KW"/>
</dbReference>
<evidence type="ECO:0000256" key="4">
    <source>
        <dbReference type="ARBA" id="ARBA00022679"/>
    </source>
</evidence>
<dbReference type="NCBIfam" id="TIGR03724">
    <property type="entry name" value="arch_bud32"/>
    <property type="match status" value="1"/>
</dbReference>
<dbReference type="Gene3D" id="3.30.200.20">
    <property type="entry name" value="Phosphorylase Kinase, domain 1"/>
    <property type="match status" value="1"/>
</dbReference>
<dbReference type="InterPro" id="IPR018934">
    <property type="entry name" value="RIO_dom"/>
</dbReference>
<proteinExistence type="inferred from homology"/>
<keyword evidence="4" id="KW-0808">Transferase</keyword>
<gene>
    <name evidence="12" type="ORF">ENM11_01410</name>
</gene>
<organism evidence="12">
    <name type="scientific">Caldiarchaeum subterraneum</name>
    <dbReference type="NCBI Taxonomy" id="311458"/>
    <lineage>
        <taxon>Archaea</taxon>
        <taxon>Nitrososphaerota</taxon>
        <taxon>Candidatus Caldarchaeales</taxon>
        <taxon>Candidatus Caldarchaeaceae</taxon>
        <taxon>Candidatus Caldarchaeum</taxon>
    </lineage>
</organism>
<comment type="catalytic activity">
    <reaction evidence="10">
        <text>L-seryl-[protein] + ATP = O-phospho-L-seryl-[protein] + ADP + H(+)</text>
        <dbReference type="Rhea" id="RHEA:17989"/>
        <dbReference type="Rhea" id="RHEA-COMP:9863"/>
        <dbReference type="Rhea" id="RHEA-COMP:11604"/>
        <dbReference type="ChEBI" id="CHEBI:15378"/>
        <dbReference type="ChEBI" id="CHEBI:29999"/>
        <dbReference type="ChEBI" id="CHEBI:30616"/>
        <dbReference type="ChEBI" id="CHEBI:83421"/>
        <dbReference type="ChEBI" id="CHEBI:456216"/>
        <dbReference type="EC" id="2.7.11.1"/>
    </reaction>
</comment>
<keyword evidence="3" id="KW-0723">Serine/threonine-protein kinase</keyword>
<evidence type="ECO:0000256" key="2">
    <source>
        <dbReference type="ARBA" id="ARBA00012513"/>
    </source>
</evidence>
<protein>
    <recommendedName>
        <fullName evidence="2">non-specific serine/threonine protein kinase</fullName>
        <ecNumber evidence="2">2.7.11.1</ecNumber>
    </recommendedName>
</protein>
<keyword evidence="6" id="KW-0547">Nucleotide-binding</keyword>
<keyword evidence="7 12" id="KW-0418">Kinase</keyword>
<dbReference type="AlphaFoldDB" id="A0A7C5LB50"/>
<dbReference type="NCBIfam" id="NF011463">
    <property type="entry name" value="PRK14879.1-4"/>
    <property type="match status" value="1"/>
</dbReference>
<evidence type="ECO:0000256" key="7">
    <source>
        <dbReference type="ARBA" id="ARBA00022777"/>
    </source>
</evidence>
<evidence type="ECO:0000313" key="12">
    <source>
        <dbReference type="EMBL" id="HHK67800.1"/>
    </source>
</evidence>
<evidence type="ECO:0000256" key="6">
    <source>
        <dbReference type="ARBA" id="ARBA00022741"/>
    </source>
</evidence>
<comment type="similarity">
    <text evidence="1">Belongs to the protein kinase superfamily. BUD32 family.</text>
</comment>
<dbReference type="SUPFAM" id="SSF56112">
    <property type="entry name" value="Protein kinase-like (PK-like)"/>
    <property type="match status" value="1"/>
</dbReference>
<keyword evidence="5" id="KW-0819">tRNA processing</keyword>
<feature type="domain" description="Protein kinase" evidence="11">
    <location>
        <begin position="7"/>
        <end position="194"/>
    </location>
</feature>
<dbReference type="GO" id="GO:0005829">
    <property type="term" value="C:cytosol"/>
    <property type="evidence" value="ECO:0007669"/>
    <property type="project" value="TreeGrafter"/>
</dbReference>
<evidence type="ECO:0000259" key="11">
    <source>
        <dbReference type="SMART" id="SM00220"/>
    </source>
</evidence>
<comment type="catalytic activity">
    <reaction evidence="9">
        <text>L-threonyl-[protein] + ATP = O-phospho-L-threonyl-[protein] + ADP + H(+)</text>
        <dbReference type="Rhea" id="RHEA:46608"/>
        <dbReference type="Rhea" id="RHEA-COMP:11060"/>
        <dbReference type="Rhea" id="RHEA-COMP:11605"/>
        <dbReference type="ChEBI" id="CHEBI:15378"/>
        <dbReference type="ChEBI" id="CHEBI:30013"/>
        <dbReference type="ChEBI" id="CHEBI:30616"/>
        <dbReference type="ChEBI" id="CHEBI:61977"/>
        <dbReference type="ChEBI" id="CHEBI:456216"/>
        <dbReference type="EC" id="2.7.11.1"/>
    </reaction>
</comment>
<dbReference type="GO" id="GO:0008033">
    <property type="term" value="P:tRNA processing"/>
    <property type="evidence" value="ECO:0007669"/>
    <property type="project" value="UniProtKB-KW"/>
</dbReference>
<dbReference type="SMART" id="SM00220">
    <property type="entry name" value="S_TKc"/>
    <property type="match status" value="1"/>
</dbReference>
<accession>A0A7C5LB50</accession>
<dbReference type="EC" id="2.7.11.1" evidence="2"/>
<keyword evidence="8" id="KW-0067">ATP-binding</keyword>
<evidence type="ECO:0000256" key="10">
    <source>
        <dbReference type="ARBA" id="ARBA00048679"/>
    </source>
</evidence>
<sequence>MLESIDFVEGRVIRVGAEAVVRQAFWKNIKLVKKHRVPKRYRQESIDERVRRNRTLHEAKTLSYLSENGVPTPLLLFLDVQQSAIYMQMIEGLELRNAFNPVAHAVRLGEIVGAMHILGVAHGDLTLSNVLVCGSQELWLVDFGLSVFNAELEDRAVDVHLLERSASSSFPEIAQSFFKAFLKGYGAVLGDEQAEKTLRKVGEIRRRGRYVVRS</sequence>
<evidence type="ECO:0000256" key="5">
    <source>
        <dbReference type="ARBA" id="ARBA00022694"/>
    </source>
</evidence>
<dbReference type="InterPro" id="IPR000719">
    <property type="entry name" value="Prot_kinase_dom"/>
</dbReference>